<gene>
    <name evidence="2" type="ORF">COY37_09515</name>
</gene>
<reference evidence="3" key="1">
    <citation type="submission" date="2017-09" db="EMBL/GenBank/DDBJ databases">
        <title>Depth-based differentiation of microbial function through sediment-hosted aquifers and enrichment of novel symbionts in the deep terrestrial subsurface.</title>
        <authorList>
            <person name="Probst A.J."/>
            <person name="Ladd B."/>
            <person name="Jarett J.K."/>
            <person name="Geller-Mcgrath D.E."/>
            <person name="Sieber C.M.K."/>
            <person name="Emerson J.B."/>
            <person name="Anantharaman K."/>
            <person name="Thomas B.C."/>
            <person name="Malmstrom R."/>
            <person name="Stieglmeier M."/>
            <person name="Klingl A."/>
            <person name="Woyke T."/>
            <person name="Ryan C.M."/>
            <person name="Banfield J.F."/>
        </authorList>
    </citation>
    <scope>NUCLEOTIDE SEQUENCE [LARGE SCALE GENOMIC DNA]</scope>
</reference>
<dbReference type="InterPro" id="IPR012312">
    <property type="entry name" value="Hemerythrin-like"/>
</dbReference>
<dbReference type="EMBL" id="PFNG01000222">
    <property type="protein sequence ID" value="PIZ35896.1"/>
    <property type="molecule type" value="Genomic_DNA"/>
</dbReference>
<protein>
    <recommendedName>
        <fullName evidence="1">Hemerythrin-like domain-containing protein</fullName>
    </recommendedName>
</protein>
<accession>A0A2M7T5W6</accession>
<feature type="domain" description="Hemerythrin-like" evidence="1">
    <location>
        <begin position="4"/>
        <end position="126"/>
    </location>
</feature>
<dbReference type="Gene3D" id="1.20.120.1370">
    <property type="entry name" value="Regulator of RNA polymerase sigma(70) subunit, domain 4"/>
    <property type="match status" value="1"/>
</dbReference>
<dbReference type="Pfam" id="PF01814">
    <property type="entry name" value="Hemerythrin"/>
    <property type="match status" value="1"/>
</dbReference>
<sequence>MLNLIDELSTEHSDLCISFGNLERLDISSEESHKEIQSLKASLLAHLRRENEELYPQLREMAFNNLQLQRTLDWFTRDLARISAVLILFLDKYSDGGPPLAFKRDFSRLNKILNALIKQEERLIYTEYQNASIGKVA</sequence>
<proteinExistence type="predicted"/>
<dbReference type="AlphaFoldDB" id="A0A2M7T5W6"/>
<comment type="caution">
    <text evidence="2">The sequence shown here is derived from an EMBL/GenBank/DDBJ whole genome shotgun (WGS) entry which is preliminary data.</text>
</comment>
<dbReference type="Proteomes" id="UP000230956">
    <property type="component" value="Unassembled WGS sequence"/>
</dbReference>
<dbReference type="RefSeq" id="WP_286677394.1">
    <property type="nucleotide sequence ID" value="NZ_MNXI01000003.1"/>
</dbReference>
<dbReference type="InterPro" id="IPR038309">
    <property type="entry name" value="Rsd/AlgQ_sf"/>
</dbReference>
<name>A0A2M7T5W6_9ACTN</name>
<evidence type="ECO:0000313" key="2">
    <source>
        <dbReference type="EMBL" id="PIZ35896.1"/>
    </source>
</evidence>
<evidence type="ECO:0000313" key="3">
    <source>
        <dbReference type="Proteomes" id="UP000230956"/>
    </source>
</evidence>
<organism evidence="2 3">
    <name type="scientific">Candidatus Aquicultor secundus</name>
    <dbReference type="NCBI Taxonomy" id="1973895"/>
    <lineage>
        <taxon>Bacteria</taxon>
        <taxon>Bacillati</taxon>
        <taxon>Actinomycetota</taxon>
        <taxon>Candidatus Aquicultoria</taxon>
        <taxon>Candidatus Aquicultorales</taxon>
        <taxon>Candidatus Aquicultoraceae</taxon>
        <taxon>Candidatus Aquicultor</taxon>
    </lineage>
</organism>
<evidence type="ECO:0000259" key="1">
    <source>
        <dbReference type="Pfam" id="PF01814"/>
    </source>
</evidence>